<organism evidence="5 6">
    <name type="scientific">Propionibacterium australiense</name>
    <dbReference type="NCBI Taxonomy" id="119981"/>
    <lineage>
        <taxon>Bacteria</taxon>
        <taxon>Bacillati</taxon>
        <taxon>Actinomycetota</taxon>
        <taxon>Actinomycetes</taxon>
        <taxon>Propionibacteriales</taxon>
        <taxon>Propionibacteriaceae</taxon>
        <taxon>Propionibacterium</taxon>
    </lineage>
</organism>
<evidence type="ECO:0000256" key="1">
    <source>
        <dbReference type="ARBA" id="ARBA00001968"/>
    </source>
</evidence>
<name>A0A383S9K8_9ACTN</name>
<dbReference type="GO" id="GO:0046872">
    <property type="term" value="F:metal ion binding"/>
    <property type="evidence" value="ECO:0007669"/>
    <property type="project" value="UniProtKB-KW"/>
</dbReference>
<sequence>MTKNNQGTDRKPHAITRLTRTQTQDLCQRIHATVNGDLPAAGSRRLGLYQSTCLVLASLRHNLGQEVLAELFGISQPTVSRVLASWTPLIAAALADNVPTADGLDPDTQLIIDGTLIPCWAWRDKPELYSGKHHTTGINLQVACTLTGHLAWVSAPMPGRTHDARALTESGLLHPNSDSQSNDSPRYPLTRHIADKGYVGLGLITPVKKLPGLPQPETDKNYNRAINKIRWPIEQAIANLKTWHTPKTGYRRPINTLPDTITAILGIIFTYTL</sequence>
<evidence type="ECO:0000256" key="2">
    <source>
        <dbReference type="ARBA" id="ARBA00022723"/>
    </source>
</evidence>
<reference evidence="6" key="1">
    <citation type="submission" date="2018-08" db="EMBL/GenBank/DDBJ databases">
        <authorList>
            <person name="Hornung B."/>
        </authorList>
    </citation>
    <scope>NUCLEOTIDE SEQUENCE [LARGE SCALE GENOMIC DNA]</scope>
</reference>
<dbReference type="EMBL" id="UNQJ01000033">
    <property type="protein sequence ID" value="SYZ34607.1"/>
    <property type="molecule type" value="Genomic_DNA"/>
</dbReference>
<dbReference type="InterPro" id="IPR027806">
    <property type="entry name" value="HARBI1_dom"/>
</dbReference>
<comment type="cofactor">
    <cofactor evidence="1">
        <name>a divalent metal cation</name>
        <dbReference type="ChEBI" id="CHEBI:60240"/>
    </cofactor>
</comment>
<evidence type="ECO:0000259" key="3">
    <source>
        <dbReference type="Pfam" id="PF13359"/>
    </source>
</evidence>
<evidence type="ECO:0000259" key="4">
    <source>
        <dbReference type="Pfam" id="PF13613"/>
    </source>
</evidence>
<proteinExistence type="predicted"/>
<dbReference type="Pfam" id="PF13613">
    <property type="entry name" value="HTH_Tnp_4"/>
    <property type="match status" value="1"/>
</dbReference>
<keyword evidence="2" id="KW-0479">Metal-binding</keyword>
<gene>
    <name evidence="5" type="ORF">PROPAUS_2627</name>
</gene>
<protein>
    <submittedName>
        <fullName evidence="5">Harbinger transposase-derived nuclease domain</fullName>
    </submittedName>
</protein>
<evidence type="ECO:0000313" key="5">
    <source>
        <dbReference type="EMBL" id="SYZ34607.1"/>
    </source>
</evidence>
<evidence type="ECO:0000313" key="6">
    <source>
        <dbReference type="Proteomes" id="UP000263928"/>
    </source>
</evidence>
<feature type="domain" description="Transposase Helix-turn-helix" evidence="4">
    <location>
        <begin position="45"/>
        <end position="94"/>
    </location>
</feature>
<dbReference type="Proteomes" id="UP000263928">
    <property type="component" value="Unassembled WGS sequence"/>
</dbReference>
<dbReference type="AlphaFoldDB" id="A0A383S9K8"/>
<dbReference type="InterPro" id="IPR027805">
    <property type="entry name" value="Transposase_HTH_dom"/>
</dbReference>
<feature type="domain" description="DDE Tnp4" evidence="3">
    <location>
        <begin position="112"/>
        <end position="265"/>
    </location>
</feature>
<dbReference type="Pfam" id="PF13359">
    <property type="entry name" value="DDE_Tnp_4"/>
    <property type="match status" value="1"/>
</dbReference>
<keyword evidence="6" id="KW-1185">Reference proteome</keyword>
<accession>A0A383S9K8</accession>